<dbReference type="KEGG" id="fki:FK004_16970"/>
<dbReference type="EMBL" id="CP020919">
    <property type="protein sequence ID" value="AWG26802.1"/>
    <property type="molecule type" value="Genomic_DNA"/>
</dbReference>
<organism evidence="2 3">
    <name type="scientific">Flavobacterium kingsejongi</name>
    <dbReference type="NCBI Taxonomy" id="1678728"/>
    <lineage>
        <taxon>Bacteria</taxon>
        <taxon>Pseudomonadati</taxon>
        <taxon>Bacteroidota</taxon>
        <taxon>Flavobacteriia</taxon>
        <taxon>Flavobacteriales</taxon>
        <taxon>Flavobacteriaceae</taxon>
        <taxon>Flavobacterium</taxon>
    </lineage>
</organism>
<sequence length="64" mass="7272">MGIGIEFPQQKRSLLPDGIAPTAAVSFFWFFSEKKYKRMAGTGIIPAWSFATDKKNSLLKRYDL</sequence>
<evidence type="ECO:0000313" key="2">
    <source>
        <dbReference type="EMBL" id="AWG26802.1"/>
    </source>
</evidence>
<dbReference type="Proteomes" id="UP000244677">
    <property type="component" value="Chromosome"/>
</dbReference>
<keyword evidence="1" id="KW-1133">Transmembrane helix</keyword>
<protein>
    <submittedName>
        <fullName evidence="2">Uncharacterized protein</fullName>
    </submittedName>
</protein>
<reference evidence="2 3" key="1">
    <citation type="submission" date="2017-04" db="EMBL/GenBank/DDBJ databases">
        <title>Complete genome sequence of Flavobacterium kingsejong AJ004.</title>
        <authorList>
            <person name="Lee P.C."/>
        </authorList>
    </citation>
    <scope>NUCLEOTIDE SEQUENCE [LARGE SCALE GENOMIC DNA]</scope>
    <source>
        <strain evidence="2 3">AJ004</strain>
    </source>
</reference>
<evidence type="ECO:0000313" key="3">
    <source>
        <dbReference type="Proteomes" id="UP000244677"/>
    </source>
</evidence>
<keyword evidence="3" id="KW-1185">Reference proteome</keyword>
<evidence type="ECO:0000256" key="1">
    <source>
        <dbReference type="SAM" id="Phobius"/>
    </source>
</evidence>
<gene>
    <name evidence="2" type="ORF">FK004_16970</name>
</gene>
<accession>A0A2S1LSZ8</accession>
<keyword evidence="1" id="KW-0812">Transmembrane</keyword>
<proteinExistence type="predicted"/>
<feature type="transmembrane region" description="Helical" evidence="1">
    <location>
        <begin position="14"/>
        <end position="31"/>
    </location>
</feature>
<name>A0A2S1LSZ8_9FLAO</name>
<keyword evidence="1" id="KW-0472">Membrane</keyword>
<dbReference type="AlphaFoldDB" id="A0A2S1LSZ8"/>